<evidence type="ECO:0000256" key="5">
    <source>
        <dbReference type="SAM" id="Phobius"/>
    </source>
</evidence>
<protein>
    <submittedName>
        <fullName evidence="7">MDR family MFS transporter</fullName>
    </submittedName>
</protein>
<feature type="transmembrane region" description="Helical" evidence="5">
    <location>
        <begin position="474"/>
        <end position="492"/>
    </location>
</feature>
<feature type="transmembrane region" description="Helical" evidence="5">
    <location>
        <begin position="333"/>
        <end position="352"/>
    </location>
</feature>
<dbReference type="Gene3D" id="1.20.1250.20">
    <property type="entry name" value="MFS general substrate transporter like domains"/>
    <property type="match status" value="1"/>
</dbReference>
<evidence type="ECO:0000259" key="6">
    <source>
        <dbReference type="PROSITE" id="PS50850"/>
    </source>
</evidence>
<dbReference type="Proteomes" id="UP001596137">
    <property type="component" value="Unassembled WGS sequence"/>
</dbReference>
<gene>
    <name evidence="7" type="ORF">ACFP1K_39265</name>
</gene>
<keyword evidence="4 5" id="KW-0472">Membrane</keyword>
<feature type="transmembrane region" description="Helical" evidence="5">
    <location>
        <begin position="46"/>
        <end position="65"/>
    </location>
</feature>
<dbReference type="SUPFAM" id="SSF103473">
    <property type="entry name" value="MFS general substrate transporter"/>
    <property type="match status" value="1"/>
</dbReference>
<proteinExistence type="predicted"/>
<evidence type="ECO:0000256" key="2">
    <source>
        <dbReference type="ARBA" id="ARBA00022692"/>
    </source>
</evidence>
<comment type="subcellular location">
    <subcellularLocation>
        <location evidence="1">Cell membrane</location>
        <topology evidence="1">Multi-pass membrane protein</topology>
    </subcellularLocation>
</comment>
<dbReference type="Pfam" id="PF07690">
    <property type="entry name" value="MFS_1"/>
    <property type="match status" value="1"/>
</dbReference>
<feature type="transmembrane region" description="Helical" evidence="5">
    <location>
        <begin position="300"/>
        <end position="321"/>
    </location>
</feature>
<organism evidence="7 8">
    <name type="scientific">Sphaerisporangium aureirubrum</name>
    <dbReference type="NCBI Taxonomy" id="1544736"/>
    <lineage>
        <taxon>Bacteria</taxon>
        <taxon>Bacillati</taxon>
        <taxon>Actinomycetota</taxon>
        <taxon>Actinomycetes</taxon>
        <taxon>Streptosporangiales</taxon>
        <taxon>Streptosporangiaceae</taxon>
        <taxon>Sphaerisporangium</taxon>
    </lineage>
</organism>
<feature type="domain" description="Major facilitator superfamily (MFS) profile" evidence="6">
    <location>
        <begin position="12"/>
        <end position="497"/>
    </location>
</feature>
<reference evidence="8" key="1">
    <citation type="journal article" date="2019" name="Int. J. Syst. Evol. Microbiol.">
        <title>The Global Catalogue of Microorganisms (GCM) 10K type strain sequencing project: providing services to taxonomists for standard genome sequencing and annotation.</title>
        <authorList>
            <consortium name="The Broad Institute Genomics Platform"/>
            <consortium name="The Broad Institute Genome Sequencing Center for Infectious Disease"/>
            <person name="Wu L."/>
            <person name="Ma J."/>
        </authorList>
    </citation>
    <scope>NUCLEOTIDE SEQUENCE [LARGE SCALE GENOMIC DNA]</scope>
    <source>
        <strain evidence="8">JCM 30346</strain>
    </source>
</reference>
<evidence type="ECO:0000256" key="1">
    <source>
        <dbReference type="ARBA" id="ARBA00004651"/>
    </source>
</evidence>
<feature type="transmembrane region" description="Helical" evidence="5">
    <location>
        <begin position="102"/>
        <end position="123"/>
    </location>
</feature>
<dbReference type="InterPro" id="IPR020846">
    <property type="entry name" value="MFS_dom"/>
</dbReference>
<comment type="caution">
    <text evidence="7">The sequence shown here is derived from an EMBL/GenBank/DDBJ whole genome shotgun (WGS) entry which is preliminary data.</text>
</comment>
<feature type="transmembrane region" description="Helical" evidence="5">
    <location>
        <begin position="12"/>
        <end position="34"/>
    </location>
</feature>
<dbReference type="CDD" id="cd17502">
    <property type="entry name" value="MFS_Azr1_MDR_like"/>
    <property type="match status" value="1"/>
</dbReference>
<dbReference type="EMBL" id="JBHSRF010000126">
    <property type="protein sequence ID" value="MFC6087261.1"/>
    <property type="molecule type" value="Genomic_DNA"/>
</dbReference>
<keyword evidence="8" id="KW-1185">Reference proteome</keyword>
<feature type="transmembrane region" description="Helical" evidence="5">
    <location>
        <begin position="229"/>
        <end position="247"/>
    </location>
</feature>
<dbReference type="InterPro" id="IPR011701">
    <property type="entry name" value="MFS"/>
</dbReference>
<feature type="transmembrane region" description="Helical" evidence="5">
    <location>
        <begin position="198"/>
        <end position="217"/>
    </location>
</feature>
<evidence type="ECO:0000313" key="7">
    <source>
        <dbReference type="EMBL" id="MFC6087261.1"/>
    </source>
</evidence>
<feature type="transmembrane region" description="Helical" evidence="5">
    <location>
        <begin position="401"/>
        <end position="419"/>
    </location>
</feature>
<dbReference type="PANTHER" id="PTHR23501">
    <property type="entry name" value="MAJOR FACILITATOR SUPERFAMILY"/>
    <property type="match status" value="1"/>
</dbReference>
<accession>A0ABW1NW87</accession>
<keyword evidence="3 5" id="KW-1133">Transmembrane helix</keyword>
<dbReference type="InterPro" id="IPR036259">
    <property type="entry name" value="MFS_trans_sf"/>
</dbReference>
<dbReference type="Gene3D" id="1.20.1720.10">
    <property type="entry name" value="Multidrug resistance protein D"/>
    <property type="match status" value="1"/>
</dbReference>
<dbReference type="PANTHER" id="PTHR23501:SF197">
    <property type="entry name" value="COMD"/>
    <property type="match status" value="1"/>
</dbReference>
<name>A0ABW1NW87_9ACTN</name>
<evidence type="ECO:0000256" key="3">
    <source>
        <dbReference type="ARBA" id="ARBA00022989"/>
    </source>
</evidence>
<feature type="transmembrane region" description="Helical" evidence="5">
    <location>
        <begin position="358"/>
        <end position="381"/>
    </location>
</feature>
<evidence type="ECO:0000313" key="8">
    <source>
        <dbReference type="Proteomes" id="UP001596137"/>
    </source>
</evidence>
<feature type="transmembrane region" description="Helical" evidence="5">
    <location>
        <begin position="77"/>
        <end position="96"/>
    </location>
</feature>
<dbReference type="RefSeq" id="WP_380763342.1">
    <property type="nucleotide sequence ID" value="NZ_JBHSRF010000126.1"/>
</dbReference>
<dbReference type="PRINTS" id="PR01036">
    <property type="entry name" value="TCRTETB"/>
</dbReference>
<keyword evidence="2 5" id="KW-0812">Transmembrane</keyword>
<feature type="transmembrane region" description="Helical" evidence="5">
    <location>
        <begin position="135"/>
        <end position="158"/>
    </location>
</feature>
<sequence length="510" mass="53904">MRAYSHREILQILSGLLVAMLTSMISTSIVGVALPTIVGELGAQEQLSWVAGATLLTMTASTPLWGKMSDLFGRKHMFQVALGLFVASSLLAGFATNMGTLIFARAVQGLGMGGMTALTQIILGDVVAPRERGRYSGYIGAVFGVSTVTGPLIGGFIVDAPWLGWRWCFFVGVPLAVAAMVVVQWVLRTDREPQDARVDWWGAFTLTGGASALMLMLSFGGSEFAWDSAWAYGLGSLAVLLFGFSIIAERRATDPILPPRLFRDRTFVLASSASLLVGIAMFGVMIYLPQYLQIVKGMTPTVSGLMTLPLVVSLFLSAIVSGKVVTRTGRWKAFPLAGLVMIVAGMGLLSLLGSDSSYLVIGVDIAVLGVGLGMSMQMLILAAQNAAQRRDMAVTTSGITFFRSLGGAVGVAALGAILTNEVNDEITRMLTVTRPAPGSSVQDIGLGTPEAIHHLPPALHQIVVESFTQAMQTVFLACVPIAVLGFLAVLFLRELPLRAAAPPPTPDEAA</sequence>
<dbReference type="PROSITE" id="PS50850">
    <property type="entry name" value="MFS"/>
    <property type="match status" value="1"/>
</dbReference>
<evidence type="ECO:0000256" key="4">
    <source>
        <dbReference type="ARBA" id="ARBA00023136"/>
    </source>
</evidence>
<feature type="transmembrane region" description="Helical" evidence="5">
    <location>
        <begin position="164"/>
        <end position="186"/>
    </location>
</feature>
<feature type="transmembrane region" description="Helical" evidence="5">
    <location>
        <begin position="267"/>
        <end position="288"/>
    </location>
</feature>